<dbReference type="EMBL" id="OV725081">
    <property type="protein sequence ID" value="CAH1401448.1"/>
    <property type="molecule type" value="Genomic_DNA"/>
</dbReference>
<keyword evidence="3" id="KW-1185">Reference proteome</keyword>
<proteinExistence type="predicted"/>
<sequence length="64" mass="6951">MAFKALMFLFACLAVASATLITPYILGGDDGSYWPGKYDLRELHPALPSVAGAWPYPYAHAYLG</sequence>
<protein>
    <recommendedName>
        <fullName evidence="4">Neuropeptide</fullName>
    </recommendedName>
</protein>
<dbReference type="OrthoDB" id="10290409at2759"/>
<evidence type="ECO:0000313" key="2">
    <source>
        <dbReference type="EMBL" id="CAH1401448.1"/>
    </source>
</evidence>
<evidence type="ECO:0000313" key="3">
    <source>
        <dbReference type="Proteomes" id="UP001152798"/>
    </source>
</evidence>
<evidence type="ECO:0000256" key="1">
    <source>
        <dbReference type="SAM" id="SignalP"/>
    </source>
</evidence>
<feature type="chain" id="PRO_5040472923" description="Neuropeptide" evidence="1">
    <location>
        <begin position="19"/>
        <end position="64"/>
    </location>
</feature>
<dbReference type="Proteomes" id="UP001152798">
    <property type="component" value="Chromosome 5"/>
</dbReference>
<reference evidence="2" key="1">
    <citation type="submission" date="2022-01" db="EMBL/GenBank/DDBJ databases">
        <authorList>
            <person name="King R."/>
        </authorList>
    </citation>
    <scope>NUCLEOTIDE SEQUENCE</scope>
</reference>
<evidence type="ECO:0008006" key="4">
    <source>
        <dbReference type="Google" id="ProtNLM"/>
    </source>
</evidence>
<dbReference type="AlphaFoldDB" id="A0A9P0HG95"/>
<accession>A0A9P0HG95</accession>
<keyword evidence="1" id="KW-0732">Signal</keyword>
<gene>
    <name evidence="2" type="ORF">NEZAVI_LOCUS10463</name>
</gene>
<organism evidence="2 3">
    <name type="scientific">Nezara viridula</name>
    <name type="common">Southern green stink bug</name>
    <name type="synonym">Cimex viridulus</name>
    <dbReference type="NCBI Taxonomy" id="85310"/>
    <lineage>
        <taxon>Eukaryota</taxon>
        <taxon>Metazoa</taxon>
        <taxon>Ecdysozoa</taxon>
        <taxon>Arthropoda</taxon>
        <taxon>Hexapoda</taxon>
        <taxon>Insecta</taxon>
        <taxon>Pterygota</taxon>
        <taxon>Neoptera</taxon>
        <taxon>Paraneoptera</taxon>
        <taxon>Hemiptera</taxon>
        <taxon>Heteroptera</taxon>
        <taxon>Panheteroptera</taxon>
        <taxon>Pentatomomorpha</taxon>
        <taxon>Pentatomoidea</taxon>
        <taxon>Pentatomidae</taxon>
        <taxon>Pentatominae</taxon>
        <taxon>Nezara</taxon>
    </lineage>
</organism>
<feature type="signal peptide" evidence="1">
    <location>
        <begin position="1"/>
        <end position="18"/>
    </location>
</feature>
<name>A0A9P0HG95_NEZVI</name>